<dbReference type="AlphaFoldDB" id="A0A0C1MSC7"/>
<dbReference type="OrthoDB" id="7063004at2"/>
<dbReference type="EMBL" id="JWIC01000005">
    <property type="protein sequence ID" value="KID57688.1"/>
    <property type="molecule type" value="Genomic_DNA"/>
</dbReference>
<evidence type="ECO:0000313" key="13">
    <source>
        <dbReference type="Proteomes" id="UP000031327"/>
    </source>
</evidence>
<evidence type="ECO:0000256" key="2">
    <source>
        <dbReference type="ARBA" id="ARBA00010004"/>
    </source>
</evidence>
<dbReference type="InterPro" id="IPR052570">
    <property type="entry name" value="FliJ"/>
</dbReference>
<evidence type="ECO:0000313" key="12">
    <source>
        <dbReference type="EMBL" id="KID57688.1"/>
    </source>
</evidence>
<evidence type="ECO:0000256" key="9">
    <source>
        <dbReference type="ARBA" id="ARBA00023136"/>
    </source>
</evidence>
<dbReference type="GO" id="GO:0009288">
    <property type="term" value="C:bacterial-type flagellum"/>
    <property type="evidence" value="ECO:0007669"/>
    <property type="project" value="InterPro"/>
</dbReference>
<accession>A0A0C1MSC7</accession>
<dbReference type="GO" id="GO:0015031">
    <property type="term" value="P:protein transport"/>
    <property type="evidence" value="ECO:0007669"/>
    <property type="project" value="UniProtKB-KW"/>
</dbReference>
<dbReference type="PIRSF" id="PIRSF019404">
    <property type="entry name" value="FliJ"/>
    <property type="match status" value="1"/>
</dbReference>
<name>A0A0C1MSC7_9GAMM</name>
<keyword evidence="12" id="KW-0282">Flagellum</keyword>
<keyword evidence="7" id="KW-1005">Bacterial flagellum biogenesis</keyword>
<evidence type="ECO:0000256" key="7">
    <source>
        <dbReference type="ARBA" id="ARBA00022795"/>
    </source>
</evidence>
<dbReference type="PANTHER" id="PTHR38786">
    <property type="entry name" value="FLAGELLAR FLIJ PROTEIN"/>
    <property type="match status" value="1"/>
</dbReference>
<dbReference type="Proteomes" id="UP000031327">
    <property type="component" value="Unassembled WGS sequence"/>
</dbReference>
<reference evidence="12 13" key="1">
    <citation type="submission" date="2014-12" db="EMBL/GenBank/DDBJ databases">
        <title>Draft Genome Sequence of Pseudoalteromonas luteoviolacea HI1.</title>
        <authorList>
            <person name="Asahina A.Y."/>
            <person name="Hadfield M.G."/>
        </authorList>
    </citation>
    <scope>NUCLEOTIDE SEQUENCE [LARGE SCALE GENOMIC DNA]</scope>
    <source>
        <strain evidence="12 13">HI1</strain>
    </source>
</reference>
<comment type="subcellular location">
    <subcellularLocation>
        <location evidence="1">Cell membrane</location>
        <topology evidence="1">Peripheral membrane protein</topology>
        <orientation evidence="1">Cytoplasmic side</orientation>
    </subcellularLocation>
</comment>
<keyword evidence="10" id="KW-1006">Bacterial flagellum protein export</keyword>
<evidence type="ECO:0000256" key="6">
    <source>
        <dbReference type="ARBA" id="ARBA00022500"/>
    </source>
</evidence>
<evidence type="ECO:0000256" key="11">
    <source>
        <dbReference type="SAM" id="Coils"/>
    </source>
</evidence>
<dbReference type="Gene3D" id="1.10.287.1700">
    <property type="match status" value="1"/>
</dbReference>
<keyword evidence="6" id="KW-0145">Chemotaxis</keyword>
<dbReference type="NCBIfam" id="TIGR02473">
    <property type="entry name" value="flagell_FliJ"/>
    <property type="match status" value="1"/>
</dbReference>
<keyword evidence="12" id="KW-0966">Cell projection</keyword>
<evidence type="ECO:0000256" key="4">
    <source>
        <dbReference type="ARBA" id="ARBA00022448"/>
    </source>
</evidence>
<dbReference type="InterPro" id="IPR012823">
    <property type="entry name" value="Flagell_FliJ"/>
</dbReference>
<evidence type="ECO:0000256" key="3">
    <source>
        <dbReference type="ARBA" id="ARBA00020392"/>
    </source>
</evidence>
<keyword evidence="12" id="KW-0969">Cilium</keyword>
<dbReference type="GO" id="GO:0006935">
    <property type="term" value="P:chemotaxis"/>
    <property type="evidence" value="ECO:0007669"/>
    <property type="project" value="UniProtKB-KW"/>
</dbReference>
<comment type="similarity">
    <text evidence="2">Belongs to the FliJ family.</text>
</comment>
<dbReference type="Pfam" id="PF02050">
    <property type="entry name" value="FliJ"/>
    <property type="match status" value="1"/>
</dbReference>
<comment type="caution">
    <text evidence="12">The sequence shown here is derived from an EMBL/GenBank/DDBJ whole genome shotgun (WGS) entry which is preliminary data.</text>
</comment>
<keyword evidence="4" id="KW-0813">Transport</keyword>
<dbReference type="GO" id="GO:0005886">
    <property type="term" value="C:plasma membrane"/>
    <property type="evidence" value="ECO:0007669"/>
    <property type="project" value="UniProtKB-SubCell"/>
</dbReference>
<evidence type="ECO:0000256" key="1">
    <source>
        <dbReference type="ARBA" id="ARBA00004413"/>
    </source>
</evidence>
<organism evidence="12 13">
    <name type="scientific">Pseudoalteromonas luteoviolacea</name>
    <dbReference type="NCBI Taxonomy" id="43657"/>
    <lineage>
        <taxon>Bacteria</taxon>
        <taxon>Pseudomonadati</taxon>
        <taxon>Pseudomonadota</taxon>
        <taxon>Gammaproteobacteria</taxon>
        <taxon>Alteromonadales</taxon>
        <taxon>Pseudoalteromonadaceae</taxon>
        <taxon>Pseudoalteromonas</taxon>
    </lineage>
</organism>
<dbReference type="PANTHER" id="PTHR38786:SF1">
    <property type="entry name" value="FLAGELLAR FLIJ PROTEIN"/>
    <property type="match status" value="1"/>
</dbReference>
<evidence type="ECO:0000256" key="8">
    <source>
        <dbReference type="ARBA" id="ARBA00022927"/>
    </source>
</evidence>
<dbReference type="GO" id="GO:0044781">
    <property type="term" value="P:bacterial-type flagellum organization"/>
    <property type="evidence" value="ECO:0007669"/>
    <property type="project" value="UniProtKB-KW"/>
</dbReference>
<keyword evidence="11" id="KW-0175">Coiled coil</keyword>
<feature type="coiled-coil region" evidence="11">
    <location>
        <begin position="72"/>
        <end position="134"/>
    </location>
</feature>
<keyword evidence="5" id="KW-1003">Cell membrane</keyword>
<gene>
    <name evidence="12" type="ORF">JF50_11025</name>
</gene>
<evidence type="ECO:0000256" key="5">
    <source>
        <dbReference type="ARBA" id="ARBA00022475"/>
    </source>
</evidence>
<proteinExistence type="inferred from homology"/>
<dbReference type="PRINTS" id="PR01004">
    <property type="entry name" value="FLGFLIJ"/>
</dbReference>
<dbReference type="GO" id="GO:0071973">
    <property type="term" value="P:bacterial-type flagellum-dependent cell motility"/>
    <property type="evidence" value="ECO:0007669"/>
    <property type="project" value="InterPro"/>
</dbReference>
<keyword evidence="8" id="KW-0653">Protein transport</keyword>
<dbReference type="GO" id="GO:0003774">
    <property type="term" value="F:cytoskeletal motor activity"/>
    <property type="evidence" value="ECO:0007669"/>
    <property type="project" value="InterPro"/>
</dbReference>
<dbReference type="RefSeq" id="WP_039609456.1">
    <property type="nucleotide sequence ID" value="NZ_JWIC01000005.1"/>
</dbReference>
<evidence type="ECO:0000256" key="10">
    <source>
        <dbReference type="ARBA" id="ARBA00023225"/>
    </source>
</evidence>
<sequence>MATDKLSLLHKLETDKEDSLRINFIQAENSLSDNQQKLKGLNDFRLEYTQQLHTKAQQGLSSGGFTQYHSFINKIEEAIKQQANTVATAKRVVEQRRKLWLSQQAKVKAIAKLIEKKQEEKQRIQAKAEQKMLDEFATNMFMRNKVLN</sequence>
<dbReference type="InterPro" id="IPR053716">
    <property type="entry name" value="Flag_assembly_chemotaxis_eff"/>
</dbReference>
<dbReference type="InterPro" id="IPR018006">
    <property type="entry name" value="Flag_FliJ_proteobac"/>
</dbReference>
<protein>
    <recommendedName>
        <fullName evidence="3">Flagellar FliJ protein</fullName>
    </recommendedName>
</protein>
<keyword evidence="9" id="KW-0472">Membrane</keyword>